<comment type="caution">
    <text evidence="9">The sequence shown here is derived from an EMBL/GenBank/DDBJ whole genome shotgun (WGS) entry which is preliminary data.</text>
</comment>
<dbReference type="InterPro" id="IPR029070">
    <property type="entry name" value="Chitinase_insertion_sf"/>
</dbReference>
<dbReference type="GO" id="GO:0005975">
    <property type="term" value="P:carbohydrate metabolic process"/>
    <property type="evidence" value="ECO:0007669"/>
    <property type="project" value="InterPro"/>
</dbReference>
<evidence type="ECO:0000256" key="2">
    <source>
        <dbReference type="ARBA" id="ARBA00022801"/>
    </source>
</evidence>
<dbReference type="SUPFAM" id="SSF51445">
    <property type="entry name" value="(Trans)glycosidases"/>
    <property type="match status" value="1"/>
</dbReference>
<dbReference type="PANTHER" id="PTHR11177">
    <property type="entry name" value="CHITINASE"/>
    <property type="match status" value="1"/>
</dbReference>
<keyword evidence="7" id="KW-0472">Membrane</keyword>
<reference evidence="9" key="1">
    <citation type="submission" date="2022-12" db="EMBL/GenBank/DDBJ databases">
        <title>Chromosome-level genome assembly of the bean flower thrips Megalurothrips usitatus.</title>
        <authorList>
            <person name="Ma L."/>
            <person name="Liu Q."/>
            <person name="Li H."/>
            <person name="Cai W."/>
        </authorList>
    </citation>
    <scope>NUCLEOTIDE SEQUENCE</scope>
    <source>
        <strain evidence="9">Cailab_2022a</strain>
    </source>
</reference>
<organism evidence="9 10">
    <name type="scientific">Megalurothrips usitatus</name>
    <name type="common">bean blossom thrips</name>
    <dbReference type="NCBI Taxonomy" id="439358"/>
    <lineage>
        <taxon>Eukaryota</taxon>
        <taxon>Metazoa</taxon>
        <taxon>Ecdysozoa</taxon>
        <taxon>Arthropoda</taxon>
        <taxon>Hexapoda</taxon>
        <taxon>Insecta</taxon>
        <taxon>Pterygota</taxon>
        <taxon>Neoptera</taxon>
        <taxon>Paraneoptera</taxon>
        <taxon>Thysanoptera</taxon>
        <taxon>Terebrantia</taxon>
        <taxon>Thripoidea</taxon>
        <taxon>Thripidae</taxon>
        <taxon>Megalurothrips</taxon>
    </lineage>
</organism>
<dbReference type="FunFam" id="3.10.50.10:FF:000003">
    <property type="entry name" value="Class V chitinase CHIT5b"/>
    <property type="match status" value="1"/>
</dbReference>
<keyword evidence="7" id="KW-0812">Transmembrane</keyword>
<feature type="transmembrane region" description="Helical" evidence="7">
    <location>
        <begin position="32"/>
        <end position="54"/>
    </location>
</feature>
<dbReference type="Proteomes" id="UP001075354">
    <property type="component" value="Chromosome 4"/>
</dbReference>
<dbReference type="GO" id="GO:0008061">
    <property type="term" value="F:chitin binding"/>
    <property type="evidence" value="ECO:0007669"/>
    <property type="project" value="InterPro"/>
</dbReference>
<name>A0AAV7XU25_9NEOP</name>
<keyword evidence="1" id="KW-0732">Signal</keyword>
<keyword evidence="10" id="KW-1185">Reference proteome</keyword>
<dbReference type="Gene3D" id="3.10.50.10">
    <property type="match status" value="1"/>
</dbReference>
<evidence type="ECO:0000256" key="4">
    <source>
        <dbReference type="ARBA" id="ARBA00023295"/>
    </source>
</evidence>
<dbReference type="PROSITE" id="PS51910">
    <property type="entry name" value="GH18_2"/>
    <property type="match status" value="1"/>
</dbReference>
<keyword evidence="4 5" id="KW-0326">Glycosidase</keyword>
<evidence type="ECO:0000256" key="6">
    <source>
        <dbReference type="RuleBase" id="RU004453"/>
    </source>
</evidence>
<feature type="domain" description="GH18" evidence="8">
    <location>
        <begin position="130"/>
        <end position="477"/>
    </location>
</feature>
<dbReference type="GO" id="GO:0004568">
    <property type="term" value="F:chitinase activity"/>
    <property type="evidence" value="ECO:0007669"/>
    <property type="project" value="UniProtKB-ARBA"/>
</dbReference>
<keyword evidence="2 5" id="KW-0378">Hydrolase</keyword>
<dbReference type="AlphaFoldDB" id="A0AAV7XU25"/>
<dbReference type="EMBL" id="JAPTSV010000004">
    <property type="protein sequence ID" value="KAJ1528349.1"/>
    <property type="molecule type" value="Genomic_DNA"/>
</dbReference>
<dbReference type="InterPro" id="IPR017853">
    <property type="entry name" value="GH"/>
</dbReference>
<dbReference type="InterPro" id="IPR011583">
    <property type="entry name" value="Chitinase_II/V-like_cat"/>
</dbReference>
<evidence type="ECO:0000256" key="3">
    <source>
        <dbReference type="ARBA" id="ARBA00023180"/>
    </source>
</evidence>
<dbReference type="InterPro" id="IPR001223">
    <property type="entry name" value="Glyco_hydro18_cat"/>
</dbReference>
<dbReference type="SUPFAM" id="SSF54556">
    <property type="entry name" value="Chitinase insertion domain"/>
    <property type="match status" value="1"/>
</dbReference>
<comment type="similarity">
    <text evidence="6">Belongs to the glycosyl hydrolase 18 family.</text>
</comment>
<sequence length="479" mass="54008">MGARVVPVVNPEVRYEHLGEEPYKIQTAYKQLILFGLALSFAIFLIIVTAYNGWDELFNGKRTDNLDFVMNGPVRSELGVSGIQERHADLYAQALNQKHLMKPISNYKPQVDQLPTNIPYVRATPEPEGYKLICYYALPAKGTVNDNTLMPDQLEADLCTHINLAFASVANGTLTPAEPSDLQNYDEVMKLKKQNPKLKVLLSVNGDMSQVVKSHASRKTFIKSALNVMRKHSFDGLDVDWEFPSDAWKFMSLLAEFRQAFGDRFLLTAAVAAPQFLVDISYKVNVMARYVDWVNVMTYDFHFYSSLSPFTGINAPLYKSSEDFGYFAQANTNWSLHYWEDQGMPRNKIVMGIPTYGHTFKLRKANFNGFYAPASNFGDFGGGGFIDYPNVCEFLAGVGVTQTFDRSTRAPYAFKGLNWVSFDDERSVAYKAEFVTSGGYAGAMIWSLNADDHKGLCYKSDLKFPLIKRVKNVLNDDML</sequence>
<dbReference type="PANTHER" id="PTHR11177:SF390">
    <property type="entry name" value="CHITINASE 11"/>
    <property type="match status" value="1"/>
</dbReference>
<evidence type="ECO:0000256" key="5">
    <source>
        <dbReference type="RuleBase" id="RU000489"/>
    </source>
</evidence>
<evidence type="ECO:0000256" key="7">
    <source>
        <dbReference type="SAM" id="Phobius"/>
    </source>
</evidence>
<dbReference type="GO" id="GO:0005576">
    <property type="term" value="C:extracellular region"/>
    <property type="evidence" value="ECO:0007669"/>
    <property type="project" value="TreeGrafter"/>
</dbReference>
<dbReference type="InterPro" id="IPR001579">
    <property type="entry name" value="Glyco_hydro_18_chit_AS"/>
</dbReference>
<dbReference type="Pfam" id="PF00704">
    <property type="entry name" value="Glyco_hydro_18"/>
    <property type="match status" value="1"/>
</dbReference>
<protein>
    <recommendedName>
        <fullName evidence="8">GH18 domain-containing protein</fullName>
    </recommendedName>
</protein>
<proteinExistence type="inferred from homology"/>
<evidence type="ECO:0000256" key="1">
    <source>
        <dbReference type="ARBA" id="ARBA00022729"/>
    </source>
</evidence>
<dbReference type="SMART" id="SM00636">
    <property type="entry name" value="Glyco_18"/>
    <property type="match status" value="1"/>
</dbReference>
<evidence type="ECO:0000313" key="10">
    <source>
        <dbReference type="Proteomes" id="UP001075354"/>
    </source>
</evidence>
<dbReference type="InterPro" id="IPR050314">
    <property type="entry name" value="Glycosyl_Hydrlase_18"/>
</dbReference>
<accession>A0AAV7XU25</accession>
<keyword evidence="3" id="KW-0325">Glycoprotein</keyword>
<evidence type="ECO:0000313" key="9">
    <source>
        <dbReference type="EMBL" id="KAJ1528349.1"/>
    </source>
</evidence>
<dbReference type="PROSITE" id="PS01095">
    <property type="entry name" value="GH18_1"/>
    <property type="match status" value="1"/>
</dbReference>
<evidence type="ECO:0000259" key="8">
    <source>
        <dbReference type="PROSITE" id="PS51910"/>
    </source>
</evidence>
<keyword evidence="7" id="KW-1133">Transmembrane helix</keyword>
<gene>
    <name evidence="9" type="ORF">ONE63_006769</name>
</gene>
<dbReference type="GO" id="GO:0006032">
    <property type="term" value="P:chitin catabolic process"/>
    <property type="evidence" value="ECO:0007669"/>
    <property type="project" value="UniProtKB-ARBA"/>
</dbReference>
<dbReference type="Gene3D" id="3.20.20.80">
    <property type="entry name" value="Glycosidases"/>
    <property type="match status" value="1"/>
</dbReference>